<evidence type="ECO:0000259" key="1">
    <source>
        <dbReference type="Pfam" id="PF01636"/>
    </source>
</evidence>
<accession>A0ABN2VKW1</accession>
<dbReference type="InterPro" id="IPR051678">
    <property type="entry name" value="AGP_Transferase"/>
</dbReference>
<proteinExistence type="predicted"/>
<protein>
    <submittedName>
        <fullName evidence="2">Aminoglycoside phosphotransferase family protein</fullName>
    </submittedName>
</protein>
<name>A0ABN2VKW1_9ACTN</name>
<keyword evidence="3" id="KW-1185">Reference proteome</keyword>
<dbReference type="CDD" id="cd05155">
    <property type="entry name" value="APH_ChoK_like_1"/>
    <property type="match status" value="1"/>
</dbReference>
<dbReference type="EMBL" id="BAAAQN010000098">
    <property type="protein sequence ID" value="GAA2064790.1"/>
    <property type="molecule type" value="Genomic_DNA"/>
</dbReference>
<dbReference type="PANTHER" id="PTHR21310">
    <property type="entry name" value="AMINOGLYCOSIDE PHOSPHOTRANSFERASE-RELATED-RELATED"/>
    <property type="match status" value="1"/>
</dbReference>
<comment type="caution">
    <text evidence="2">The sequence shown here is derived from an EMBL/GenBank/DDBJ whole genome shotgun (WGS) entry which is preliminary data.</text>
</comment>
<reference evidence="2 3" key="1">
    <citation type="journal article" date="2019" name="Int. J. Syst. Evol. Microbiol.">
        <title>The Global Catalogue of Microorganisms (GCM) 10K type strain sequencing project: providing services to taxonomists for standard genome sequencing and annotation.</title>
        <authorList>
            <consortium name="The Broad Institute Genomics Platform"/>
            <consortium name="The Broad Institute Genome Sequencing Center for Infectious Disease"/>
            <person name="Wu L."/>
            <person name="Ma J."/>
        </authorList>
    </citation>
    <scope>NUCLEOTIDE SEQUENCE [LARGE SCALE GENOMIC DNA]</scope>
    <source>
        <strain evidence="2 3">JCM 16014</strain>
    </source>
</reference>
<sequence>MAQNQTADAGCDDADGNAGAADAADAACAADAADAAGTAEAQAQAQAEAASLRPVVTEDVARRLIDSQFPQWSALPLTPVVPGGSDHAIFRLGTELTVRLPRHAGAMRQARKEAAWLPRLAPQLPLETPLPEAVGTPGLGYPWSWAVHRWMPGEPATADTLADSVECAQTLAEFVTALQRCAIDGAEDDPDVRGGTQLAARNADTRAAIVRTAGTFDATAMTEVWDAALAAPAWDRPPVWVHGDFHTGNILTRAGRVAAVLDFGELAVGDPAPDTMIAFTLLGTKTREVYRSALGVDDATWARGRGWALVGGLNAYVSYAAVNPWVEAVTTRQIRAAIAG</sequence>
<evidence type="ECO:0000313" key="2">
    <source>
        <dbReference type="EMBL" id="GAA2064790.1"/>
    </source>
</evidence>
<dbReference type="InterPro" id="IPR011009">
    <property type="entry name" value="Kinase-like_dom_sf"/>
</dbReference>
<dbReference type="Gene3D" id="3.30.200.20">
    <property type="entry name" value="Phosphorylase Kinase, domain 1"/>
    <property type="match status" value="1"/>
</dbReference>
<dbReference type="PANTHER" id="PTHR21310:SF42">
    <property type="entry name" value="BIFUNCTIONAL AAC_APH"/>
    <property type="match status" value="1"/>
</dbReference>
<dbReference type="Proteomes" id="UP001500751">
    <property type="component" value="Unassembled WGS sequence"/>
</dbReference>
<dbReference type="SUPFAM" id="SSF56112">
    <property type="entry name" value="Protein kinase-like (PK-like)"/>
    <property type="match status" value="1"/>
</dbReference>
<feature type="domain" description="Aminoglycoside phosphotransferase" evidence="1">
    <location>
        <begin position="81"/>
        <end position="307"/>
    </location>
</feature>
<dbReference type="Gene3D" id="3.90.1200.10">
    <property type="match status" value="1"/>
</dbReference>
<evidence type="ECO:0000313" key="3">
    <source>
        <dbReference type="Proteomes" id="UP001500751"/>
    </source>
</evidence>
<dbReference type="InterPro" id="IPR002575">
    <property type="entry name" value="Aminoglycoside_PTrfase"/>
</dbReference>
<gene>
    <name evidence="2" type="ORF">GCM10009839_90440</name>
</gene>
<organism evidence="2 3">
    <name type="scientific">Catenulispora yoronensis</name>
    <dbReference type="NCBI Taxonomy" id="450799"/>
    <lineage>
        <taxon>Bacteria</taxon>
        <taxon>Bacillati</taxon>
        <taxon>Actinomycetota</taxon>
        <taxon>Actinomycetes</taxon>
        <taxon>Catenulisporales</taxon>
        <taxon>Catenulisporaceae</taxon>
        <taxon>Catenulispora</taxon>
    </lineage>
</organism>
<dbReference type="Pfam" id="PF01636">
    <property type="entry name" value="APH"/>
    <property type="match status" value="1"/>
</dbReference>